<proteinExistence type="inferred from homology"/>
<organism evidence="11 12">
    <name type="scientific">Amnimonas aquatica</name>
    <dbReference type="NCBI Taxonomy" id="2094561"/>
    <lineage>
        <taxon>Bacteria</taxon>
        <taxon>Pseudomonadati</taxon>
        <taxon>Pseudomonadota</taxon>
        <taxon>Gammaproteobacteria</taxon>
        <taxon>Moraxellales</taxon>
        <taxon>Moraxellaceae</taxon>
        <taxon>Amnimonas</taxon>
    </lineage>
</organism>
<evidence type="ECO:0000256" key="2">
    <source>
        <dbReference type="ARBA" id="ARBA00008017"/>
    </source>
</evidence>
<dbReference type="AlphaFoldDB" id="A0A2P6AQ75"/>
<dbReference type="InterPro" id="IPR006685">
    <property type="entry name" value="MscS_channel_2nd"/>
</dbReference>
<evidence type="ECO:0000256" key="5">
    <source>
        <dbReference type="ARBA" id="ARBA00022989"/>
    </source>
</evidence>
<dbReference type="InterPro" id="IPR011066">
    <property type="entry name" value="MscS_channel_C_sf"/>
</dbReference>
<keyword evidence="6 7" id="KW-0472">Membrane</keyword>
<keyword evidence="5 7" id="KW-1133">Transmembrane helix</keyword>
<dbReference type="PANTHER" id="PTHR30566:SF25">
    <property type="entry name" value="INNER MEMBRANE PROTEIN"/>
    <property type="match status" value="1"/>
</dbReference>
<dbReference type="RefSeq" id="WP_105193465.1">
    <property type="nucleotide sequence ID" value="NZ_PTQZ01000359.1"/>
</dbReference>
<evidence type="ECO:0000259" key="9">
    <source>
        <dbReference type="Pfam" id="PF21082"/>
    </source>
</evidence>
<feature type="transmembrane region" description="Helical" evidence="7">
    <location>
        <begin position="16"/>
        <end position="37"/>
    </location>
</feature>
<evidence type="ECO:0000259" key="10">
    <source>
        <dbReference type="Pfam" id="PF21088"/>
    </source>
</evidence>
<dbReference type="PANTHER" id="PTHR30566">
    <property type="entry name" value="YNAI-RELATED MECHANOSENSITIVE ION CHANNEL"/>
    <property type="match status" value="1"/>
</dbReference>
<keyword evidence="12" id="KW-1185">Reference proteome</keyword>
<keyword evidence="3" id="KW-1003">Cell membrane</keyword>
<protein>
    <submittedName>
        <fullName evidence="11">Mechanosensitive ion channel protein MscS</fullName>
    </submittedName>
</protein>
<dbReference type="Proteomes" id="UP000243900">
    <property type="component" value="Unassembled WGS sequence"/>
</dbReference>
<evidence type="ECO:0000313" key="12">
    <source>
        <dbReference type="Proteomes" id="UP000243900"/>
    </source>
</evidence>
<evidence type="ECO:0000259" key="8">
    <source>
        <dbReference type="Pfam" id="PF00924"/>
    </source>
</evidence>
<dbReference type="InterPro" id="IPR049278">
    <property type="entry name" value="MS_channel_C"/>
</dbReference>
<dbReference type="Gene3D" id="1.10.287.1260">
    <property type="match status" value="1"/>
</dbReference>
<dbReference type="OrthoDB" id="9809206at2"/>
<keyword evidence="4 7" id="KW-0812">Transmembrane</keyword>
<gene>
    <name evidence="11" type="ORF">C5O18_09960</name>
</gene>
<feature type="transmembrane region" description="Helical" evidence="7">
    <location>
        <begin position="155"/>
        <end position="175"/>
    </location>
</feature>
<dbReference type="EMBL" id="PTQZ01000359">
    <property type="protein sequence ID" value="PQA28159.1"/>
    <property type="molecule type" value="Genomic_DNA"/>
</dbReference>
<accession>A0A2P6AQ75</accession>
<dbReference type="GO" id="GO:0005886">
    <property type="term" value="C:plasma membrane"/>
    <property type="evidence" value="ECO:0007669"/>
    <property type="project" value="UniProtKB-SubCell"/>
</dbReference>
<dbReference type="InterPro" id="IPR011014">
    <property type="entry name" value="MscS_channel_TM-2"/>
</dbReference>
<dbReference type="Pfam" id="PF21088">
    <property type="entry name" value="MS_channel_1st"/>
    <property type="match status" value="1"/>
</dbReference>
<evidence type="ECO:0000256" key="7">
    <source>
        <dbReference type="SAM" id="Phobius"/>
    </source>
</evidence>
<sequence>MFDLQTEWLGSTLLEWATALGMALTINVLFGVAKWLIVKRGTKVSQKFSGSANDALVAMARRTQQILILGVTLLIGTRYLDLAASIDRVLIKVATVSAFLQFGLWLSGALDFWIDRYRHTTTNKSATTSLSAVSFIGKLLLWALILMLMLDNLGVNVTAMVAGLGVGGIAVALAVQNILGDLFASLSIVVDKPFVVGDTITVDSFTGTVEQVGLKTTRLRSSTGEQIIISNSDLLKTRIRNFKRMRERRMLFTFGVVYEITPELLARIPGMVREIVESVPHTRFDRAHFRGFGASSLDFEVVFWMLTPDFNPSLDAQQEINLALFRRFGEEGIAFAYPTQTLIVQGQAEQFPGAAPAAEAAG</sequence>
<feature type="transmembrane region" description="Helical" evidence="7">
    <location>
        <begin position="126"/>
        <end position="149"/>
    </location>
</feature>
<comment type="subcellular location">
    <subcellularLocation>
        <location evidence="1">Cell membrane</location>
        <topology evidence="1">Multi-pass membrane protein</topology>
    </subcellularLocation>
</comment>
<evidence type="ECO:0000256" key="1">
    <source>
        <dbReference type="ARBA" id="ARBA00004651"/>
    </source>
</evidence>
<comment type="caution">
    <text evidence="11">The sequence shown here is derived from an EMBL/GenBank/DDBJ whole genome shotgun (WGS) entry which is preliminary data.</text>
</comment>
<dbReference type="Pfam" id="PF21082">
    <property type="entry name" value="MS_channel_3rd"/>
    <property type="match status" value="1"/>
</dbReference>
<comment type="similarity">
    <text evidence="2">Belongs to the MscS (TC 1.A.23) family.</text>
</comment>
<reference evidence="12" key="1">
    <citation type="submission" date="2018-02" db="EMBL/GenBank/DDBJ databases">
        <title>Genome sequencing of Solimonas sp. HR-BB.</title>
        <authorList>
            <person name="Lee Y."/>
            <person name="Jeon C.O."/>
        </authorList>
    </citation>
    <scope>NUCLEOTIDE SEQUENCE [LARGE SCALE GENOMIC DNA]</scope>
    <source>
        <strain evidence="12">HR-E</strain>
    </source>
</reference>
<dbReference type="GO" id="GO:0008381">
    <property type="term" value="F:mechanosensitive monoatomic ion channel activity"/>
    <property type="evidence" value="ECO:0007669"/>
    <property type="project" value="UniProtKB-ARBA"/>
</dbReference>
<evidence type="ECO:0000256" key="4">
    <source>
        <dbReference type="ARBA" id="ARBA00022692"/>
    </source>
</evidence>
<evidence type="ECO:0000256" key="3">
    <source>
        <dbReference type="ARBA" id="ARBA00022475"/>
    </source>
</evidence>
<dbReference type="Gene3D" id="2.30.30.60">
    <property type="match status" value="1"/>
</dbReference>
<feature type="domain" description="Mechanosensitive ion channel MscS" evidence="8">
    <location>
        <begin position="177"/>
        <end position="244"/>
    </location>
</feature>
<feature type="domain" description="Mechanosensitive ion channel MscS C-terminal" evidence="9">
    <location>
        <begin position="252"/>
        <end position="335"/>
    </location>
</feature>
<dbReference type="InterPro" id="IPR023408">
    <property type="entry name" value="MscS_beta-dom_sf"/>
</dbReference>
<evidence type="ECO:0000313" key="11">
    <source>
        <dbReference type="EMBL" id="PQA28159.1"/>
    </source>
</evidence>
<dbReference type="SUPFAM" id="SSF82861">
    <property type="entry name" value="Mechanosensitive channel protein MscS (YggB), transmembrane region"/>
    <property type="match status" value="1"/>
</dbReference>
<feature type="domain" description="Mechanosensitive ion channel transmembrane helices 2/3" evidence="10">
    <location>
        <begin position="138"/>
        <end position="176"/>
    </location>
</feature>
<dbReference type="SUPFAM" id="SSF50182">
    <property type="entry name" value="Sm-like ribonucleoproteins"/>
    <property type="match status" value="1"/>
</dbReference>
<dbReference type="Gene3D" id="3.30.70.100">
    <property type="match status" value="1"/>
</dbReference>
<evidence type="ECO:0000256" key="6">
    <source>
        <dbReference type="ARBA" id="ARBA00023136"/>
    </source>
</evidence>
<feature type="transmembrane region" description="Helical" evidence="7">
    <location>
        <begin position="90"/>
        <end position="114"/>
    </location>
</feature>
<dbReference type="InterPro" id="IPR049142">
    <property type="entry name" value="MS_channel_1st"/>
</dbReference>
<dbReference type="Pfam" id="PF00924">
    <property type="entry name" value="MS_channel_2nd"/>
    <property type="match status" value="1"/>
</dbReference>
<name>A0A2P6AQ75_9GAMM</name>
<dbReference type="InterPro" id="IPR010920">
    <property type="entry name" value="LSM_dom_sf"/>
</dbReference>
<dbReference type="SUPFAM" id="SSF82689">
    <property type="entry name" value="Mechanosensitive channel protein MscS (YggB), C-terminal domain"/>
    <property type="match status" value="1"/>
</dbReference>